<name>A0ABN9SYU1_9DINO</name>
<gene>
    <name evidence="1" type="ORF">PCOR1329_LOCUS33811</name>
</gene>
<keyword evidence="2" id="KW-1185">Reference proteome</keyword>
<feature type="non-terminal residue" evidence="1">
    <location>
        <position position="254"/>
    </location>
</feature>
<protein>
    <recommendedName>
        <fullName evidence="3">CHAD domain-containing protein</fullName>
    </recommendedName>
</protein>
<evidence type="ECO:0000313" key="1">
    <source>
        <dbReference type="EMBL" id="CAK0837689.1"/>
    </source>
</evidence>
<dbReference type="Proteomes" id="UP001189429">
    <property type="component" value="Unassembled WGS sequence"/>
</dbReference>
<evidence type="ECO:0000313" key="2">
    <source>
        <dbReference type="Proteomes" id="UP001189429"/>
    </source>
</evidence>
<evidence type="ECO:0008006" key="3">
    <source>
        <dbReference type="Google" id="ProtNLM"/>
    </source>
</evidence>
<organism evidence="1 2">
    <name type="scientific">Prorocentrum cordatum</name>
    <dbReference type="NCBI Taxonomy" id="2364126"/>
    <lineage>
        <taxon>Eukaryota</taxon>
        <taxon>Sar</taxon>
        <taxon>Alveolata</taxon>
        <taxon>Dinophyceae</taxon>
        <taxon>Prorocentrales</taxon>
        <taxon>Prorocentraceae</taxon>
        <taxon>Prorocentrum</taxon>
    </lineage>
</organism>
<accession>A0ABN9SYU1</accession>
<dbReference type="EMBL" id="CAUYUJ010014171">
    <property type="protein sequence ID" value="CAK0837689.1"/>
    <property type="molecule type" value="Genomic_DNA"/>
</dbReference>
<reference evidence="1" key="1">
    <citation type="submission" date="2023-10" db="EMBL/GenBank/DDBJ databases">
        <authorList>
            <person name="Chen Y."/>
            <person name="Shah S."/>
            <person name="Dougan E. K."/>
            <person name="Thang M."/>
            <person name="Chan C."/>
        </authorList>
    </citation>
    <scope>NUCLEOTIDE SEQUENCE [LARGE SCALE GENOMIC DNA]</scope>
</reference>
<sequence length="254" mass="28220">MQMFKVSIRKVALGLECDFKAKASVAIKLIRAIERALLEEVSRRLSRFPDFGPRVANPCDLPRSLARKLAHLRQVAARLAKEHALDELRRSHEDLSSADAFKAQAARQRKRRLIHRLAPGRSCALAAVLKGNGEVTADVTDMAHALWEQRAKTFQDHRPLADVLNFRLDWVRLRTFQFERAIKNASNFAPGPDGAPFLAWMRCARCSASLLYAASKRIRGEGASGLAADEARMFNASLLCLLPKRPAGSLPSGE</sequence>
<proteinExistence type="predicted"/>
<comment type="caution">
    <text evidence="1">The sequence shown here is derived from an EMBL/GenBank/DDBJ whole genome shotgun (WGS) entry which is preliminary data.</text>
</comment>